<dbReference type="InterPro" id="IPR008920">
    <property type="entry name" value="TF_FadR/GntR_C"/>
</dbReference>
<dbReference type="AlphaFoldDB" id="A0A0L6CX44"/>
<protein>
    <submittedName>
        <fullName evidence="5">Putative HTH-type transcriptional regulator YdfH</fullName>
    </submittedName>
</protein>
<accession>A0A0L6CX44</accession>
<dbReference type="EMBL" id="LGVV01000013">
    <property type="protein sequence ID" value="KNX42033.1"/>
    <property type="molecule type" value="Genomic_DNA"/>
</dbReference>
<evidence type="ECO:0000256" key="3">
    <source>
        <dbReference type="ARBA" id="ARBA00023163"/>
    </source>
</evidence>
<dbReference type="STRING" id="74031.SAMN04488077_11429"/>
<evidence type="ECO:0000313" key="5">
    <source>
        <dbReference type="EMBL" id="KNX42033.1"/>
    </source>
</evidence>
<dbReference type="Proteomes" id="UP000037046">
    <property type="component" value="Unassembled WGS sequence"/>
</dbReference>
<dbReference type="PROSITE" id="PS50949">
    <property type="entry name" value="HTH_GNTR"/>
    <property type="match status" value="1"/>
</dbReference>
<name>A0A0L6CX44_9RHOB</name>
<keyword evidence="1" id="KW-0805">Transcription regulation</keyword>
<dbReference type="SUPFAM" id="SSF48008">
    <property type="entry name" value="GntR ligand-binding domain-like"/>
    <property type="match status" value="1"/>
</dbReference>
<keyword evidence="2" id="KW-0238">DNA-binding</keyword>
<dbReference type="PATRIC" id="fig|74031.6.peg.1402"/>
<organism evidence="5 6">
    <name type="scientific">Roseovarius tolerans</name>
    <dbReference type="NCBI Taxonomy" id="74031"/>
    <lineage>
        <taxon>Bacteria</taxon>
        <taxon>Pseudomonadati</taxon>
        <taxon>Pseudomonadota</taxon>
        <taxon>Alphaproteobacteria</taxon>
        <taxon>Rhodobacterales</taxon>
        <taxon>Roseobacteraceae</taxon>
        <taxon>Roseovarius</taxon>
    </lineage>
</organism>
<dbReference type="Gene3D" id="1.20.120.530">
    <property type="entry name" value="GntR ligand-binding domain-like"/>
    <property type="match status" value="1"/>
</dbReference>
<dbReference type="GO" id="GO:0003677">
    <property type="term" value="F:DNA binding"/>
    <property type="evidence" value="ECO:0007669"/>
    <property type="project" value="UniProtKB-KW"/>
</dbReference>
<dbReference type="CDD" id="cd07377">
    <property type="entry name" value="WHTH_GntR"/>
    <property type="match status" value="1"/>
</dbReference>
<dbReference type="SUPFAM" id="SSF46785">
    <property type="entry name" value="Winged helix' DNA-binding domain"/>
    <property type="match status" value="1"/>
</dbReference>
<keyword evidence="3" id="KW-0804">Transcription</keyword>
<evidence type="ECO:0000259" key="4">
    <source>
        <dbReference type="PROSITE" id="PS50949"/>
    </source>
</evidence>
<dbReference type="InterPro" id="IPR036388">
    <property type="entry name" value="WH-like_DNA-bd_sf"/>
</dbReference>
<comment type="caution">
    <text evidence="5">The sequence shown here is derived from an EMBL/GenBank/DDBJ whole genome shotgun (WGS) entry which is preliminary data.</text>
</comment>
<dbReference type="OrthoDB" id="7618373at2"/>
<gene>
    <name evidence="5" type="primary">ydfH_2</name>
    <name evidence="5" type="ORF">ROTO_13740</name>
</gene>
<dbReference type="InterPro" id="IPR036390">
    <property type="entry name" value="WH_DNA-bd_sf"/>
</dbReference>
<dbReference type="Pfam" id="PF00392">
    <property type="entry name" value="GntR"/>
    <property type="match status" value="1"/>
</dbReference>
<evidence type="ECO:0000256" key="2">
    <source>
        <dbReference type="ARBA" id="ARBA00023125"/>
    </source>
</evidence>
<reference evidence="6" key="1">
    <citation type="submission" date="2015-07" db="EMBL/GenBank/DDBJ databases">
        <title>Draft Genome Sequence of Roseovarius tolerans EL-164, a producer of N-Acylated Alanine Methyl Esters (NAMEs).</title>
        <authorList>
            <person name="Voget S."/>
            <person name="Bruns H."/>
            <person name="Wagner-Doebler I."/>
            <person name="Schulz S."/>
            <person name="Daniel R."/>
        </authorList>
    </citation>
    <scope>NUCLEOTIDE SEQUENCE [LARGE SCALE GENOMIC DNA]</scope>
    <source>
        <strain evidence="6">EL-164</strain>
    </source>
</reference>
<feature type="domain" description="HTH gntR-type" evidence="4">
    <location>
        <begin position="16"/>
        <end position="83"/>
    </location>
</feature>
<dbReference type="PANTHER" id="PTHR43537">
    <property type="entry name" value="TRANSCRIPTIONAL REGULATOR, GNTR FAMILY"/>
    <property type="match status" value="1"/>
</dbReference>
<proteinExistence type="predicted"/>
<dbReference type="Pfam" id="PF07729">
    <property type="entry name" value="FCD"/>
    <property type="match status" value="1"/>
</dbReference>
<dbReference type="SMART" id="SM00895">
    <property type="entry name" value="FCD"/>
    <property type="match status" value="1"/>
</dbReference>
<evidence type="ECO:0000256" key="1">
    <source>
        <dbReference type="ARBA" id="ARBA00023015"/>
    </source>
</evidence>
<dbReference type="Gene3D" id="1.10.10.10">
    <property type="entry name" value="Winged helix-like DNA-binding domain superfamily/Winged helix DNA-binding domain"/>
    <property type="match status" value="1"/>
</dbReference>
<dbReference type="PANTHER" id="PTHR43537:SF53">
    <property type="entry name" value="HTH-TYPE TRANSCRIPTIONAL REPRESSOR NANR"/>
    <property type="match status" value="1"/>
</dbReference>
<dbReference type="RefSeq" id="WP_152911621.1">
    <property type="nucleotide sequence ID" value="NZ_CP118494.1"/>
</dbReference>
<keyword evidence="6" id="KW-1185">Reference proteome</keyword>
<dbReference type="InterPro" id="IPR000524">
    <property type="entry name" value="Tscrpt_reg_HTH_GntR"/>
</dbReference>
<dbReference type="SMART" id="SM00345">
    <property type="entry name" value="HTH_GNTR"/>
    <property type="match status" value="1"/>
</dbReference>
<dbReference type="GO" id="GO:0003700">
    <property type="term" value="F:DNA-binding transcription factor activity"/>
    <property type="evidence" value="ECO:0007669"/>
    <property type="project" value="InterPro"/>
</dbReference>
<dbReference type="InterPro" id="IPR011711">
    <property type="entry name" value="GntR_C"/>
</dbReference>
<sequence length="244" mass="26901">MNHLSESPLFIQPTITGPSAAIVARLSQAIHEHRLAPGTKLGEDELSDVFEVSRTVVRSALQALSHDGLVELKRNRGAFVAKPTIREAREVFEARALLEPRTARSATERMTRAHLDRLHAHIEAEHDAMARAEHGKALRLSGQFHIEISHIADQATIAGFIERLVARSSLIIALYWQRQSAMCEKHAHHALLDAFARGDADDAEELMKNHLVDIVTTLDLRDPAPREISLGEILLGPSSPDGQG</sequence>
<evidence type="ECO:0000313" key="6">
    <source>
        <dbReference type="Proteomes" id="UP000037046"/>
    </source>
</evidence>